<evidence type="ECO:0000313" key="5">
    <source>
        <dbReference type="Proteomes" id="UP001230908"/>
    </source>
</evidence>
<feature type="transmembrane region" description="Helical" evidence="3">
    <location>
        <begin position="499"/>
        <end position="519"/>
    </location>
</feature>
<proteinExistence type="predicted"/>
<protein>
    <submittedName>
        <fullName evidence="4">Uncharacterized protein</fullName>
    </submittedName>
</protein>
<feature type="compositionally biased region" description="Basic and acidic residues" evidence="2">
    <location>
        <begin position="173"/>
        <end position="182"/>
    </location>
</feature>
<reference evidence="4 5" key="1">
    <citation type="submission" date="2023-08" db="EMBL/GenBank/DDBJ databases">
        <title>Phytohabitans sansha sp. nov., isolated from marine sediment.</title>
        <authorList>
            <person name="Zhao Y."/>
            <person name="Yi K."/>
        </authorList>
    </citation>
    <scope>NUCLEOTIDE SEQUENCE [LARGE SCALE GENOMIC DNA]</scope>
    <source>
        <strain evidence="4 5">ZYX-F-186</strain>
    </source>
</reference>
<keyword evidence="3" id="KW-1133">Transmembrane helix</keyword>
<accession>A0ABU0ZDL4</accession>
<organism evidence="4 5">
    <name type="scientific">Phytohabitans maris</name>
    <dbReference type="NCBI Taxonomy" id="3071409"/>
    <lineage>
        <taxon>Bacteria</taxon>
        <taxon>Bacillati</taxon>
        <taxon>Actinomycetota</taxon>
        <taxon>Actinomycetes</taxon>
        <taxon>Micromonosporales</taxon>
        <taxon>Micromonosporaceae</taxon>
    </lineage>
</organism>
<keyword evidence="3" id="KW-0812">Transmembrane</keyword>
<keyword evidence="5" id="KW-1185">Reference proteome</keyword>
<feature type="region of interest" description="Disordered" evidence="2">
    <location>
        <begin position="142"/>
        <end position="190"/>
    </location>
</feature>
<name>A0ABU0ZDL4_9ACTN</name>
<evidence type="ECO:0000256" key="2">
    <source>
        <dbReference type="SAM" id="MobiDB-lite"/>
    </source>
</evidence>
<evidence type="ECO:0000256" key="1">
    <source>
        <dbReference type="SAM" id="Coils"/>
    </source>
</evidence>
<gene>
    <name evidence="4" type="ORF">RB614_11075</name>
</gene>
<dbReference type="EMBL" id="JAVHUY010000008">
    <property type="protein sequence ID" value="MDQ7905063.1"/>
    <property type="molecule type" value="Genomic_DNA"/>
</dbReference>
<dbReference type="RefSeq" id="WP_308712328.1">
    <property type="nucleotide sequence ID" value="NZ_JAVHUY010000008.1"/>
</dbReference>
<keyword evidence="1" id="KW-0175">Coiled coil</keyword>
<dbReference type="Proteomes" id="UP001230908">
    <property type="component" value="Unassembled WGS sequence"/>
</dbReference>
<evidence type="ECO:0000313" key="4">
    <source>
        <dbReference type="EMBL" id="MDQ7905063.1"/>
    </source>
</evidence>
<evidence type="ECO:0000256" key="3">
    <source>
        <dbReference type="SAM" id="Phobius"/>
    </source>
</evidence>
<comment type="caution">
    <text evidence="4">The sequence shown here is derived from an EMBL/GenBank/DDBJ whole genome shotgun (WGS) entry which is preliminary data.</text>
</comment>
<sequence>MTDGSAFTDWLVSDNWQDYRQQRAIRELGDEVSSLSSSLYSQQRESSRLRSELSKLQGSVEMRLDRLTRAFDAFVELSDLRMTLAMFDPPALVRHRTRQVIAAVSQGERPPPADFADVPGYWLAPATTALVALLGAADATFPHGEAPPGGGRAATLPRDEHGTALPLDATLPRGERDEHDGVRSAPPGGGDADAALALAVERDPVRTALLLTLTAAVDGRADLGARWLPEALGPLPVEGPVSRAVRTLWTEAALGRFGAQGRALLDQRLAALVDALDPEREKAAAEAWRARIDALPGIVPRPQSILEPVADAEAALAAGARLAVLRELCARPPAEPAPADADPLAGLLRALVDEGSAEEAPLLGRAAELRAVIEGRQYTADEQWAAPAGTALELLLADAFTPDGTPLARAARTAGARWLLTGAERLAGDAATDPPRAATTSVEHLPVRVHAGAPPEGLDAVQARIDARYTDEPVPTKATVALAAGGALLCLSLIGWPNALAVIATLAGAGLLLAAAVRWRGEAQRRTDRHERHAAALAGARERAERATGELDGLRDRLAAAAKRATDDLAAVKSSLTAP</sequence>
<feature type="coiled-coil region" evidence="1">
    <location>
        <begin position="537"/>
        <end position="564"/>
    </location>
</feature>
<keyword evidence="3" id="KW-0472">Membrane</keyword>